<evidence type="ECO:0000256" key="4">
    <source>
        <dbReference type="ARBA" id="ARBA00023002"/>
    </source>
</evidence>
<comment type="pathway">
    <text evidence="5">Amino-acid biosynthesis; L-arginine biosynthesis; N(2)-acetyl-L-ornithine from L-glutamate: step 3/4.</text>
</comment>
<comment type="catalytic activity">
    <reaction evidence="5">
        <text>N-acetyl-L-glutamate 5-semialdehyde + phosphate + NADP(+) = N-acetyl-L-glutamyl 5-phosphate + NADPH + H(+)</text>
        <dbReference type="Rhea" id="RHEA:21588"/>
        <dbReference type="ChEBI" id="CHEBI:15378"/>
        <dbReference type="ChEBI" id="CHEBI:29123"/>
        <dbReference type="ChEBI" id="CHEBI:43474"/>
        <dbReference type="ChEBI" id="CHEBI:57783"/>
        <dbReference type="ChEBI" id="CHEBI:57936"/>
        <dbReference type="ChEBI" id="CHEBI:58349"/>
        <dbReference type="EC" id="1.2.1.38"/>
    </reaction>
</comment>
<dbReference type="CDD" id="cd17895">
    <property type="entry name" value="AGPR_1_N"/>
    <property type="match status" value="1"/>
</dbReference>
<dbReference type="PANTHER" id="PTHR32338:SF10">
    <property type="entry name" value="N-ACETYL-GAMMA-GLUTAMYL-PHOSPHATE REDUCTASE, CHLOROPLASTIC-RELATED"/>
    <property type="match status" value="1"/>
</dbReference>
<dbReference type="EMBL" id="DSVQ01000012">
    <property type="protein sequence ID" value="HGT39299.1"/>
    <property type="molecule type" value="Genomic_DNA"/>
</dbReference>
<dbReference type="Gene3D" id="3.30.360.10">
    <property type="entry name" value="Dihydrodipicolinate Reductase, domain 2"/>
    <property type="match status" value="1"/>
</dbReference>
<dbReference type="InterPro" id="IPR000534">
    <property type="entry name" value="Semialdehyde_DH_NAD-bd"/>
</dbReference>
<organism evidence="7">
    <name type="scientific">Schlesneria paludicola</name>
    <dbReference type="NCBI Taxonomy" id="360056"/>
    <lineage>
        <taxon>Bacteria</taxon>
        <taxon>Pseudomonadati</taxon>
        <taxon>Planctomycetota</taxon>
        <taxon>Planctomycetia</taxon>
        <taxon>Planctomycetales</taxon>
        <taxon>Planctomycetaceae</taxon>
        <taxon>Schlesneria</taxon>
    </lineage>
</organism>
<dbReference type="UniPathway" id="UPA00068">
    <property type="reaction ID" value="UER00108"/>
</dbReference>
<dbReference type="CDD" id="cd23934">
    <property type="entry name" value="AGPR_1_C"/>
    <property type="match status" value="1"/>
</dbReference>
<proteinExistence type="inferred from homology"/>
<dbReference type="InterPro" id="IPR000706">
    <property type="entry name" value="AGPR_type-1"/>
</dbReference>
<dbReference type="GO" id="GO:0051287">
    <property type="term" value="F:NAD binding"/>
    <property type="evidence" value="ECO:0007669"/>
    <property type="project" value="InterPro"/>
</dbReference>
<accession>A0A7C4LMI9</accession>
<keyword evidence="1 5" id="KW-0055">Arginine biosynthesis</keyword>
<dbReference type="InterPro" id="IPR036291">
    <property type="entry name" value="NAD(P)-bd_dom_sf"/>
</dbReference>
<feature type="domain" description="Semialdehyde dehydrogenase NAD-binding" evidence="6">
    <location>
        <begin position="3"/>
        <end position="141"/>
    </location>
</feature>
<keyword evidence="4 5" id="KW-0560">Oxidoreductase</keyword>
<feature type="active site" evidence="5">
    <location>
        <position position="149"/>
    </location>
</feature>
<dbReference type="AlphaFoldDB" id="A0A7C4LMI9"/>
<dbReference type="InterPro" id="IPR050085">
    <property type="entry name" value="AGPR"/>
</dbReference>
<dbReference type="InterPro" id="IPR058924">
    <property type="entry name" value="AGPR_dimerisation_dom"/>
</dbReference>
<keyword evidence="2 5" id="KW-0028">Amino-acid biosynthesis</keyword>
<dbReference type="PANTHER" id="PTHR32338">
    <property type="entry name" value="N-ACETYL-GAMMA-GLUTAMYL-PHOSPHATE REDUCTASE, CHLOROPLASTIC-RELATED-RELATED"/>
    <property type="match status" value="1"/>
</dbReference>
<evidence type="ECO:0000259" key="6">
    <source>
        <dbReference type="SMART" id="SM00859"/>
    </source>
</evidence>
<evidence type="ECO:0000256" key="2">
    <source>
        <dbReference type="ARBA" id="ARBA00022605"/>
    </source>
</evidence>
<dbReference type="Pfam" id="PF01118">
    <property type="entry name" value="Semialdhyde_dh"/>
    <property type="match status" value="1"/>
</dbReference>
<comment type="function">
    <text evidence="5">Catalyzes the NADPH-dependent reduction of N-acetyl-5-glutamyl phosphate to yield N-acetyl-L-glutamate 5-semialdehyde.</text>
</comment>
<reference evidence="7" key="1">
    <citation type="journal article" date="2020" name="mSystems">
        <title>Genome- and Community-Level Interaction Insights into Carbon Utilization and Element Cycling Functions of Hydrothermarchaeota in Hydrothermal Sediment.</title>
        <authorList>
            <person name="Zhou Z."/>
            <person name="Liu Y."/>
            <person name="Xu W."/>
            <person name="Pan J."/>
            <person name="Luo Z.H."/>
            <person name="Li M."/>
        </authorList>
    </citation>
    <scope>NUCLEOTIDE SEQUENCE [LARGE SCALE GENOMIC DNA]</scope>
    <source>
        <strain evidence="7">SpSt-508</strain>
    </source>
</reference>
<keyword evidence="3 5" id="KW-0521">NADP</keyword>
<comment type="subcellular location">
    <subcellularLocation>
        <location evidence="5">Cytoplasm</location>
    </subcellularLocation>
</comment>
<evidence type="ECO:0000256" key="5">
    <source>
        <dbReference type="HAMAP-Rule" id="MF_00150"/>
    </source>
</evidence>
<name>A0A7C4LMI9_9PLAN</name>
<dbReference type="EC" id="1.2.1.38" evidence="5"/>
<dbReference type="HAMAP" id="MF_00150">
    <property type="entry name" value="ArgC_type1"/>
    <property type="match status" value="1"/>
</dbReference>
<dbReference type="GO" id="GO:0006526">
    <property type="term" value="P:L-arginine biosynthetic process"/>
    <property type="evidence" value="ECO:0007669"/>
    <property type="project" value="UniProtKB-UniRule"/>
</dbReference>
<dbReference type="GO" id="GO:0005737">
    <property type="term" value="C:cytoplasm"/>
    <property type="evidence" value="ECO:0007669"/>
    <property type="project" value="UniProtKB-SubCell"/>
</dbReference>
<comment type="caution">
    <text evidence="7">The sequence shown here is derived from an EMBL/GenBank/DDBJ whole genome shotgun (WGS) entry which is preliminary data.</text>
</comment>
<evidence type="ECO:0000256" key="3">
    <source>
        <dbReference type="ARBA" id="ARBA00022857"/>
    </source>
</evidence>
<gene>
    <name evidence="5" type="primary">argC</name>
    <name evidence="7" type="ORF">ENS64_08560</name>
</gene>
<dbReference type="SUPFAM" id="SSF51735">
    <property type="entry name" value="NAD(P)-binding Rossmann-fold domains"/>
    <property type="match status" value="1"/>
</dbReference>
<sequence length="341" mass="37347">MTRVAILGGTGYTALELLRILLRHPRARITAVTSRNETGHVSEVHPSLAGRLDLRLENLSAAQLKERADVVFCCLPHVASMETVPHLLDAGLKVIDLSADYRLKDPAVYEQWYGHRHADPERLKTTVYGLPELFADHIRGQALIANPGCYTSTSILALAPLLCGGYIEPNGIIIDAKSGVSGAGRTPKTNILYCECNESLSAYAVGTHRHQPEIEQVLGTVSGQAVDVLFTPHLTPMDRGIEATMYAIPTARAAASREPQRELLEACRAFYQDKPFVRVVERLPATKDTAFTNFCDMTVRVVKQRVVILACLDNLIKGASGVAVQNFNLMCDYPETMGLLP</sequence>
<keyword evidence="5" id="KW-0963">Cytoplasm</keyword>
<dbReference type="Gene3D" id="3.40.50.720">
    <property type="entry name" value="NAD(P)-binding Rossmann-like Domain"/>
    <property type="match status" value="1"/>
</dbReference>
<comment type="similarity">
    <text evidence="5">Belongs to the NAGSA dehydrogenase family. Type 1 subfamily.</text>
</comment>
<protein>
    <recommendedName>
        <fullName evidence="5">N-acetyl-gamma-glutamyl-phosphate reductase</fullName>
        <shortName evidence="5">AGPR</shortName>
        <ecNumber evidence="5">1.2.1.38</ecNumber>
    </recommendedName>
    <alternativeName>
        <fullName evidence="5">N-acetyl-glutamate semialdehyde dehydrogenase</fullName>
        <shortName evidence="5">NAGSA dehydrogenase</shortName>
    </alternativeName>
</protein>
<dbReference type="GO" id="GO:0070401">
    <property type="term" value="F:NADP+ binding"/>
    <property type="evidence" value="ECO:0007669"/>
    <property type="project" value="InterPro"/>
</dbReference>
<dbReference type="NCBIfam" id="TIGR01850">
    <property type="entry name" value="argC"/>
    <property type="match status" value="1"/>
</dbReference>
<dbReference type="Pfam" id="PF22698">
    <property type="entry name" value="Semialdhyde_dhC_1"/>
    <property type="match status" value="1"/>
</dbReference>
<evidence type="ECO:0000313" key="7">
    <source>
        <dbReference type="EMBL" id="HGT39299.1"/>
    </source>
</evidence>
<dbReference type="GO" id="GO:0003942">
    <property type="term" value="F:N-acetyl-gamma-glutamyl-phosphate reductase activity"/>
    <property type="evidence" value="ECO:0007669"/>
    <property type="project" value="UniProtKB-UniRule"/>
</dbReference>
<evidence type="ECO:0000256" key="1">
    <source>
        <dbReference type="ARBA" id="ARBA00022571"/>
    </source>
</evidence>
<dbReference type="SUPFAM" id="SSF55347">
    <property type="entry name" value="Glyceraldehyde-3-phosphate dehydrogenase-like, C-terminal domain"/>
    <property type="match status" value="1"/>
</dbReference>
<dbReference type="SMART" id="SM00859">
    <property type="entry name" value="Semialdhyde_dh"/>
    <property type="match status" value="1"/>
</dbReference>